<dbReference type="PROSITE" id="PS50928">
    <property type="entry name" value="ABC_TM1"/>
    <property type="match status" value="2"/>
</dbReference>
<dbReference type="PANTHER" id="PTHR43357">
    <property type="entry name" value="INNER MEMBRANE ABC TRANSPORTER PERMEASE PROTEIN YDCV"/>
    <property type="match status" value="1"/>
</dbReference>
<feature type="transmembrane region" description="Helical" evidence="8">
    <location>
        <begin position="432"/>
        <end position="450"/>
    </location>
</feature>
<reference evidence="10" key="1">
    <citation type="submission" date="2024-05" db="EMBL/GenBank/DDBJ databases">
        <title>Metabacillus sp. nov., isolated from the rhizosphere soil of tomato plants.</title>
        <authorList>
            <person name="Ma R."/>
        </authorList>
    </citation>
    <scope>NUCLEOTIDE SEQUENCE</scope>
    <source>
        <strain evidence="10">DBTR6</strain>
    </source>
</reference>
<evidence type="ECO:0000256" key="3">
    <source>
        <dbReference type="ARBA" id="ARBA00022475"/>
    </source>
</evidence>
<keyword evidence="11" id="KW-1185">Reference proteome</keyword>
<evidence type="ECO:0000256" key="5">
    <source>
        <dbReference type="ARBA" id="ARBA00022692"/>
    </source>
</evidence>
<feature type="transmembrane region" description="Helical" evidence="8">
    <location>
        <begin position="20"/>
        <end position="41"/>
    </location>
</feature>
<evidence type="ECO:0000313" key="11">
    <source>
        <dbReference type="Proteomes" id="UP001165287"/>
    </source>
</evidence>
<feature type="transmembrane region" description="Helical" evidence="8">
    <location>
        <begin position="68"/>
        <end position="94"/>
    </location>
</feature>
<comment type="similarity">
    <text evidence="8">Belongs to the binding-protein-dependent transport system permease family.</text>
</comment>
<organism evidence="10 11">
    <name type="scientific">Metabacillus rhizolycopersici</name>
    <dbReference type="NCBI Taxonomy" id="2875709"/>
    <lineage>
        <taxon>Bacteria</taxon>
        <taxon>Bacillati</taxon>
        <taxon>Bacillota</taxon>
        <taxon>Bacilli</taxon>
        <taxon>Bacillales</taxon>
        <taxon>Bacillaceae</taxon>
        <taxon>Metabacillus</taxon>
    </lineage>
</organism>
<feature type="transmembrane region" description="Helical" evidence="8">
    <location>
        <begin position="259"/>
        <end position="280"/>
    </location>
</feature>
<dbReference type="Gene3D" id="1.10.3720.10">
    <property type="entry name" value="MetI-like"/>
    <property type="match status" value="2"/>
</dbReference>
<evidence type="ECO:0000256" key="6">
    <source>
        <dbReference type="ARBA" id="ARBA00022989"/>
    </source>
</evidence>
<comment type="subcellular location">
    <subcellularLocation>
        <location evidence="1">Cell inner membrane</location>
        <topology evidence="1">Multi-pass membrane protein</topology>
    </subcellularLocation>
    <subcellularLocation>
        <location evidence="8">Cell membrane</location>
        <topology evidence="8">Multi-pass membrane protein</topology>
    </subcellularLocation>
</comment>
<keyword evidence="3" id="KW-1003">Cell membrane</keyword>
<keyword evidence="5 8" id="KW-0812">Transmembrane</keyword>
<dbReference type="Proteomes" id="UP001165287">
    <property type="component" value="Unassembled WGS sequence"/>
</dbReference>
<dbReference type="RefSeq" id="WP_224137518.1">
    <property type="nucleotide sequence ID" value="NZ_JAIQUM010000007.1"/>
</dbReference>
<gene>
    <name evidence="10" type="ORF">K9V48_05270</name>
</gene>
<dbReference type="SUPFAM" id="SSF161098">
    <property type="entry name" value="MetI-like"/>
    <property type="match status" value="2"/>
</dbReference>
<keyword evidence="7 8" id="KW-0472">Membrane</keyword>
<dbReference type="Pfam" id="PF00528">
    <property type="entry name" value="BPD_transp_1"/>
    <property type="match status" value="2"/>
</dbReference>
<evidence type="ECO:0000256" key="4">
    <source>
        <dbReference type="ARBA" id="ARBA00022519"/>
    </source>
</evidence>
<proteinExistence type="inferred from homology"/>
<sequence length="575" mass="63963">MARSATNTGNNVLKYSPSFLKALVFFLVILVFFIPVVRLIILSFNSENGLSLDHYYEVLHNPVTWKTIYNTFIIVTGATLISVLLGLLTAWIVAYTNIKHKKLLQVFIFLPFVIPSYITTLAWTQFMGINGPIAKILNILPGNLEPINLYSLTGIILVMGLSHYPLVYLLTVGVLRKIPRELVMAANVSGSSKFTSFRKVTMPLALPGIASGGLLAFLASLDNFGIPAFLGIPANIRVLSTYIYEQIIGFGPSAFAKGATLSVILGFFAIIGTLIQWLFLRRSKQFETSREDKEPRVILSKKRRLIIEGVLWIFLIVTSIVPLLSMASTSLIRAYGLDFTLQNLSFKHYEFILFSSSKAQDAIQNSLQLALVVTFIGIFVGTFIAYIRVRKPSLFNKTIEVIIGIPYALPGTVLALAMIFTWLEPIPGWNPGIYGSILILYIAYFTRFLILQIRGSVTSLLQIDVSMEHAARTSGATPYHKWRKILIPLILPGLLSGAFLVFLTALTELTVSSLLWSSGSETIGLVIYNFEQAGYTTNSTAFSTIIVLLILIGFSVIYLLQKLWERKVLQNGYRD</sequence>
<evidence type="ECO:0000259" key="9">
    <source>
        <dbReference type="PROSITE" id="PS50928"/>
    </source>
</evidence>
<comment type="caution">
    <text evidence="10">The sequence shown here is derived from an EMBL/GenBank/DDBJ whole genome shotgun (WGS) entry which is preliminary data.</text>
</comment>
<feature type="domain" description="ABC transmembrane type-1" evidence="9">
    <location>
        <begin position="68"/>
        <end position="276"/>
    </location>
</feature>
<feature type="transmembrane region" description="Helical" evidence="8">
    <location>
        <begin position="305"/>
        <end position="327"/>
    </location>
</feature>
<dbReference type="InterPro" id="IPR035906">
    <property type="entry name" value="MetI-like_sf"/>
</dbReference>
<feature type="transmembrane region" description="Helical" evidence="8">
    <location>
        <begin position="200"/>
        <end position="221"/>
    </location>
</feature>
<evidence type="ECO:0000313" key="10">
    <source>
        <dbReference type="EMBL" id="MBZ5749667.1"/>
    </source>
</evidence>
<evidence type="ECO:0000256" key="8">
    <source>
        <dbReference type="RuleBase" id="RU363032"/>
    </source>
</evidence>
<feature type="transmembrane region" description="Helical" evidence="8">
    <location>
        <begin position="541"/>
        <end position="560"/>
    </location>
</feature>
<dbReference type="InterPro" id="IPR000515">
    <property type="entry name" value="MetI-like"/>
</dbReference>
<dbReference type="CDD" id="cd06261">
    <property type="entry name" value="TM_PBP2"/>
    <property type="match status" value="2"/>
</dbReference>
<feature type="transmembrane region" description="Helical" evidence="8">
    <location>
        <begin position="399"/>
        <end position="420"/>
    </location>
</feature>
<feature type="transmembrane region" description="Helical" evidence="8">
    <location>
        <begin position="367"/>
        <end position="387"/>
    </location>
</feature>
<dbReference type="EMBL" id="JAIQUM010000007">
    <property type="protein sequence ID" value="MBZ5749667.1"/>
    <property type="molecule type" value="Genomic_DNA"/>
</dbReference>
<keyword evidence="6 8" id="KW-1133">Transmembrane helix</keyword>
<feature type="transmembrane region" description="Helical" evidence="8">
    <location>
        <begin position="149"/>
        <end position="175"/>
    </location>
</feature>
<evidence type="ECO:0000256" key="1">
    <source>
        <dbReference type="ARBA" id="ARBA00004429"/>
    </source>
</evidence>
<keyword evidence="2 8" id="KW-0813">Transport</keyword>
<evidence type="ECO:0000256" key="7">
    <source>
        <dbReference type="ARBA" id="ARBA00023136"/>
    </source>
</evidence>
<feature type="transmembrane region" description="Helical" evidence="8">
    <location>
        <begin position="485"/>
        <end position="506"/>
    </location>
</feature>
<feature type="transmembrane region" description="Helical" evidence="8">
    <location>
        <begin position="106"/>
        <end position="129"/>
    </location>
</feature>
<name>A0ABS7UNL2_9BACI</name>
<evidence type="ECO:0000256" key="2">
    <source>
        <dbReference type="ARBA" id="ARBA00022448"/>
    </source>
</evidence>
<accession>A0ABS7UNL2</accession>
<protein>
    <submittedName>
        <fullName evidence="10">Iron ABC transporter permease</fullName>
    </submittedName>
</protein>
<dbReference type="PANTHER" id="PTHR43357:SF3">
    <property type="entry name" value="FE(3+)-TRANSPORT SYSTEM PERMEASE PROTEIN FBPB 2"/>
    <property type="match status" value="1"/>
</dbReference>
<feature type="domain" description="ABC transmembrane type-1" evidence="9">
    <location>
        <begin position="363"/>
        <end position="558"/>
    </location>
</feature>
<keyword evidence="4" id="KW-0997">Cell inner membrane</keyword>